<evidence type="ECO:0000256" key="8">
    <source>
        <dbReference type="NCBIfam" id="TIGR00188"/>
    </source>
</evidence>
<evidence type="ECO:0000256" key="1">
    <source>
        <dbReference type="ARBA" id="ARBA00002663"/>
    </source>
</evidence>
<dbReference type="InterPro" id="IPR000100">
    <property type="entry name" value="RNase_P"/>
</dbReference>
<comment type="caution">
    <text evidence="9">The sequence shown here is derived from an EMBL/GenBank/DDBJ whole genome shotgun (WGS) entry which is preliminary data.</text>
</comment>
<protein>
    <recommendedName>
        <fullName evidence="7 8">Ribonuclease P protein component</fullName>
        <shortName evidence="7">RNase P protein</shortName>
        <shortName evidence="7">RNaseP protein</shortName>
        <ecNumber evidence="7 8">3.1.26.5</ecNumber>
    </recommendedName>
    <alternativeName>
        <fullName evidence="7">Protein C5</fullName>
    </alternativeName>
</protein>
<evidence type="ECO:0000256" key="6">
    <source>
        <dbReference type="ARBA" id="ARBA00022884"/>
    </source>
</evidence>
<dbReference type="InterPro" id="IPR020539">
    <property type="entry name" value="RNase_P_CS"/>
</dbReference>
<sequence>MINNRLKKTTEINQVFRAGKRMKTDFFDFLFVTKANDCCSLAVIVSTKISKKATERNRIKRQIKEAARNLIGQAAKGGNMLVVVKKEIYGKTTKEIKQKLENAFKLSGFIS</sequence>
<dbReference type="Gene3D" id="3.30.230.10">
    <property type="match status" value="1"/>
</dbReference>
<keyword evidence="2 7" id="KW-0819">tRNA processing</keyword>
<dbReference type="EMBL" id="MHMV01000039">
    <property type="protein sequence ID" value="OGZ33788.1"/>
    <property type="molecule type" value="Genomic_DNA"/>
</dbReference>
<dbReference type="GO" id="GO:0000049">
    <property type="term" value="F:tRNA binding"/>
    <property type="evidence" value="ECO:0007669"/>
    <property type="project" value="UniProtKB-UniRule"/>
</dbReference>
<dbReference type="GO" id="GO:0004526">
    <property type="term" value="F:ribonuclease P activity"/>
    <property type="evidence" value="ECO:0007669"/>
    <property type="project" value="UniProtKB-UniRule"/>
</dbReference>
<dbReference type="InterPro" id="IPR020568">
    <property type="entry name" value="Ribosomal_Su5_D2-typ_SF"/>
</dbReference>
<evidence type="ECO:0000313" key="10">
    <source>
        <dbReference type="Proteomes" id="UP000177725"/>
    </source>
</evidence>
<keyword evidence="5 7" id="KW-0378">Hydrolase</keyword>
<dbReference type="GO" id="GO:0042781">
    <property type="term" value="F:3'-tRNA processing endoribonuclease activity"/>
    <property type="evidence" value="ECO:0007669"/>
    <property type="project" value="TreeGrafter"/>
</dbReference>
<evidence type="ECO:0000256" key="4">
    <source>
        <dbReference type="ARBA" id="ARBA00022759"/>
    </source>
</evidence>
<dbReference type="HAMAP" id="MF_00227">
    <property type="entry name" value="RNase_P"/>
    <property type="match status" value="1"/>
</dbReference>
<dbReference type="GO" id="GO:0001682">
    <property type="term" value="P:tRNA 5'-leader removal"/>
    <property type="evidence" value="ECO:0007669"/>
    <property type="project" value="UniProtKB-UniRule"/>
</dbReference>
<evidence type="ECO:0000256" key="2">
    <source>
        <dbReference type="ARBA" id="ARBA00022694"/>
    </source>
</evidence>
<keyword evidence="6 7" id="KW-0694">RNA-binding</keyword>
<dbReference type="NCBIfam" id="TIGR00188">
    <property type="entry name" value="rnpA"/>
    <property type="match status" value="1"/>
</dbReference>
<dbReference type="PANTHER" id="PTHR33992">
    <property type="entry name" value="RIBONUCLEASE P PROTEIN COMPONENT"/>
    <property type="match status" value="1"/>
</dbReference>
<reference evidence="9 10" key="1">
    <citation type="journal article" date="2016" name="Nat. Commun.">
        <title>Thousands of microbial genomes shed light on interconnected biogeochemical processes in an aquifer system.</title>
        <authorList>
            <person name="Anantharaman K."/>
            <person name="Brown C.T."/>
            <person name="Hug L.A."/>
            <person name="Sharon I."/>
            <person name="Castelle C.J."/>
            <person name="Probst A.J."/>
            <person name="Thomas B.C."/>
            <person name="Singh A."/>
            <person name="Wilkins M.J."/>
            <person name="Karaoz U."/>
            <person name="Brodie E.L."/>
            <person name="Williams K.H."/>
            <person name="Hubbard S.S."/>
            <person name="Banfield J.F."/>
        </authorList>
    </citation>
    <scope>NUCLEOTIDE SEQUENCE [LARGE SCALE GENOMIC DNA]</scope>
</reference>
<evidence type="ECO:0000256" key="7">
    <source>
        <dbReference type="HAMAP-Rule" id="MF_00227"/>
    </source>
</evidence>
<evidence type="ECO:0000256" key="3">
    <source>
        <dbReference type="ARBA" id="ARBA00022722"/>
    </source>
</evidence>
<dbReference type="PROSITE" id="PS00648">
    <property type="entry name" value="RIBONUCLEASE_P"/>
    <property type="match status" value="1"/>
</dbReference>
<comment type="similarity">
    <text evidence="7">Belongs to the RnpA family.</text>
</comment>
<accession>A0A1G2F839</accession>
<dbReference type="PANTHER" id="PTHR33992:SF1">
    <property type="entry name" value="RIBONUCLEASE P PROTEIN COMPONENT"/>
    <property type="match status" value="1"/>
</dbReference>
<organism evidence="9 10">
    <name type="scientific">Candidatus Portnoybacteria bacterium RBG_13_41_18</name>
    <dbReference type="NCBI Taxonomy" id="1801991"/>
    <lineage>
        <taxon>Bacteria</taxon>
        <taxon>Candidatus Portnoyibacteriota</taxon>
    </lineage>
</organism>
<comment type="subunit">
    <text evidence="7">Consists of a catalytic RNA component (M1 or rnpB) and a protein subunit.</text>
</comment>
<name>A0A1G2F839_9BACT</name>
<evidence type="ECO:0000313" key="9">
    <source>
        <dbReference type="EMBL" id="OGZ33788.1"/>
    </source>
</evidence>
<gene>
    <name evidence="7" type="primary">rnpA</name>
    <name evidence="9" type="ORF">A2174_02120</name>
</gene>
<keyword evidence="4 7" id="KW-0255">Endonuclease</keyword>
<dbReference type="SUPFAM" id="SSF54211">
    <property type="entry name" value="Ribosomal protein S5 domain 2-like"/>
    <property type="match status" value="1"/>
</dbReference>
<dbReference type="InterPro" id="IPR014721">
    <property type="entry name" value="Ribsml_uS5_D2-typ_fold_subgr"/>
</dbReference>
<keyword evidence="3 7" id="KW-0540">Nuclease</keyword>
<proteinExistence type="inferred from homology"/>
<dbReference type="AlphaFoldDB" id="A0A1G2F839"/>
<dbReference type="EC" id="3.1.26.5" evidence="7 8"/>
<evidence type="ECO:0000256" key="5">
    <source>
        <dbReference type="ARBA" id="ARBA00022801"/>
    </source>
</evidence>
<dbReference type="Proteomes" id="UP000177725">
    <property type="component" value="Unassembled WGS sequence"/>
</dbReference>
<comment type="function">
    <text evidence="1 7">RNaseP catalyzes the removal of the 5'-leader sequence from pre-tRNA to produce the mature 5'-terminus. It can also cleave other RNA substrates such as 4.5S RNA. The protein component plays an auxiliary but essential role in vivo by binding to the 5'-leader sequence and broadening the substrate specificity of the ribozyme.</text>
</comment>
<dbReference type="Pfam" id="PF00825">
    <property type="entry name" value="Ribonuclease_P"/>
    <property type="match status" value="1"/>
</dbReference>
<comment type="catalytic activity">
    <reaction evidence="7">
        <text>Endonucleolytic cleavage of RNA, removing 5'-extranucleotides from tRNA precursor.</text>
        <dbReference type="EC" id="3.1.26.5"/>
    </reaction>
</comment>
<dbReference type="GO" id="GO:0030677">
    <property type="term" value="C:ribonuclease P complex"/>
    <property type="evidence" value="ECO:0007669"/>
    <property type="project" value="TreeGrafter"/>
</dbReference>